<keyword evidence="3" id="KW-1185">Reference proteome</keyword>
<keyword evidence="1" id="KW-0472">Membrane</keyword>
<protein>
    <submittedName>
        <fullName evidence="2">Uncharacterized protein</fullName>
    </submittedName>
</protein>
<sequence>MESDKHAEPGSATILVALAMVTIASLAALMFQLFYSAGQQVHARDVADSAAISAAIIYRDQGSQGEACSRAAQIAEGYSVDCVVEGERVRVSVRKEARFGWITRSYKATAVAGPSERDGVQNLQLPTR</sequence>
<dbReference type="Proteomes" id="UP000595053">
    <property type="component" value="Chromosome"/>
</dbReference>
<organism evidence="2 3">
    <name type="scientific">Trueperella pecoris</name>
    <dbReference type="NCBI Taxonomy" id="2733571"/>
    <lineage>
        <taxon>Bacteria</taxon>
        <taxon>Bacillati</taxon>
        <taxon>Actinomycetota</taxon>
        <taxon>Actinomycetes</taxon>
        <taxon>Actinomycetales</taxon>
        <taxon>Actinomycetaceae</taxon>
        <taxon>Trueperella</taxon>
    </lineage>
</organism>
<evidence type="ECO:0000256" key="1">
    <source>
        <dbReference type="SAM" id="Phobius"/>
    </source>
</evidence>
<evidence type="ECO:0000313" key="2">
    <source>
        <dbReference type="EMBL" id="QOR45551.1"/>
    </source>
</evidence>
<accession>A0A7M1QUT8</accession>
<name>A0A7M1QUT8_9ACTO</name>
<evidence type="ECO:0000313" key="3">
    <source>
        <dbReference type="Proteomes" id="UP000595053"/>
    </source>
</evidence>
<proteinExistence type="predicted"/>
<reference evidence="2 3" key="1">
    <citation type="submission" date="2020-10" db="EMBL/GenBank/DDBJ databases">
        <title>Trueperella pecoris sp. nov. isolated from bovine and porcine specimens.</title>
        <authorList>
            <person name="Schoenecker L."/>
            <person name="Schnydrig P."/>
            <person name="Brodard I."/>
            <person name="Thomann A."/>
            <person name="Hemphill A."/>
            <person name="Rodriguez-Campos S."/>
            <person name="Perreten V."/>
            <person name="Jores J."/>
            <person name="Kittl S."/>
        </authorList>
    </citation>
    <scope>NUCLEOTIDE SEQUENCE [LARGE SCALE GENOMIC DNA]</scope>
    <source>
        <strain evidence="2 3">15A0121</strain>
    </source>
</reference>
<keyword evidence="1" id="KW-1133">Transmembrane helix</keyword>
<feature type="transmembrane region" description="Helical" evidence="1">
    <location>
        <begin position="12"/>
        <end position="35"/>
    </location>
</feature>
<gene>
    <name evidence="2" type="ORF">INS88_09915</name>
</gene>
<dbReference type="RefSeq" id="WP_197551100.1">
    <property type="nucleotide sequence ID" value="NZ_CP063213.1"/>
</dbReference>
<keyword evidence="1" id="KW-0812">Transmembrane</keyword>
<dbReference type="AlphaFoldDB" id="A0A7M1QUT8"/>
<dbReference type="EMBL" id="CP063213">
    <property type="protein sequence ID" value="QOR45551.1"/>
    <property type="molecule type" value="Genomic_DNA"/>
</dbReference>